<organism evidence="1">
    <name type="scientific">viral metagenome</name>
    <dbReference type="NCBI Taxonomy" id="1070528"/>
    <lineage>
        <taxon>unclassified sequences</taxon>
        <taxon>metagenomes</taxon>
        <taxon>organismal metagenomes</taxon>
    </lineage>
</organism>
<sequence length="166" mass="19294">MLPEGIKPIIVENNGKRVTYLNEFGIPVLYTENNKNNYWHKGVNELEDIKAVIQAFNIQDEDMVIKITGRYNPISNAFFRQVQTEESKYDGFVKFFNVCTKEFMTHDCVLGLFALRAKYLKQYEMTDTVRSPEAQFATFCRGLNVKEVQQLDVRCIFADNLEVLIC</sequence>
<dbReference type="EMBL" id="MN739613">
    <property type="protein sequence ID" value="QHT15600.1"/>
    <property type="molecule type" value="Genomic_DNA"/>
</dbReference>
<name>A0A6C0DH64_9ZZZZ</name>
<accession>A0A6C0DH64</accession>
<reference evidence="1" key="1">
    <citation type="journal article" date="2020" name="Nature">
        <title>Giant virus diversity and host interactions through global metagenomics.</title>
        <authorList>
            <person name="Schulz F."/>
            <person name="Roux S."/>
            <person name="Paez-Espino D."/>
            <person name="Jungbluth S."/>
            <person name="Walsh D.A."/>
            <person name="Denef V.J."/>
            <person name="McMahon K.D."/>
            <person name="Konstantinidis K.T."/>
            <person name="Eloe-Fadrosh E.A."/>
            <person name="Kyrpides N.C."/>
            <person name="Woyke T."/>
        </authorList>
    </citation>
    <scope>NUCLEOTIDE SEQUENCE</scope>
    <source>
        <strain evidence="1">GVMAG-M-3300023174-176</strain>
    </source>
</reference>
<protein>
    <submittedName>
        <fullName evidence="1">Uncharacterized protein</fullName>
    </submittedName>
</protein>
<dbReference type="AlphaFoldDB" id="A0A6C0DH64"/>
<proteinExistence type="predicted"/>
<evidence type="ECO:0000313" key="1">
    <source>
        <dbReference type="EMBL" id="QHT15600.1"/>
    </source>
</evidence>